<dbReference type="KEGG" id="shaw:CEB94_23165"/>
<accession>A0A6G5RIM3</accession>
<name>A0A6G5RIM3_9ACTN</name>
<sequence length="126" mass="13418">MKFSLRSRHNTYDPEQTPTFLLTARNVSGSDCKIDLGPKNAVFTIAPASSDDDYWSSEDCPKAAAHQLYRVAAGSGITYTVKWDRKPSAPECATPPAGSAGAGTYLVEAKAPGFAKVQTSFVLSAD</sequence>
<protein>
    <submittedName>
        <fullName evidence="1">Uncharacterized protein</fullName>
    </submittedName>
</protein>
<gene>
    <name evidence="1" type="ORF">CEB94_23165</name>
</gene>
<dbReference type="AlphaFoldDB" id="A0A6G5RIM3"/>
<dbReference type="EMBL" id="CP021978">
    <property type="protein sequence ID" value="QCD57422.1"/>
    <property type="molecule type" value="Genomic_DNA"/>
</dbReference>
<organism evidence="1 2">
    <name type="scientific">Streptomyces hawaiiensis</name>
    <dbReference type="NCBI Taxonomy" id="67305"/>
    <lineage>
        <taxon>Bacteria</taxon>
        <taxon>Bacillati</taxon>
        <taxon>Actinomycetota</taxon>
        <taxon>Actinomycetes</taxon>
        <taxon>Kitasatosporales</taxon>
        <taxon>Streptomycetaceae</taxon>
        <taxon>Streptomyces</taxon>
    </lineage>
</organism>
<proteinExistence type="predicted"/>
<evidence type="ECO:0000313" key="1">
    <source>
        <dbReference type="EMBL" id="QCD57422.1"/>
    </source>
</evidence>
<keyword evidence="2" id="KW-1185">Reference proteome</keyword>
<dbReference type="Proteomes" id="UP000495940">
    <property type="component" value="Chromosome"/>
</dbReference>
<evidence type="ECO:0000313" key="2">
    <source>
        <dbReference type="Proteomes" id="UP000495940"/>
    </source>
</evidence>
<reference evidence="1 2" key="1">
    <citation type="submission" date="2017-06" db="EMBL/GenBank/DDBJ databases">
        <title>Complete Genome Sequence of Streptomyces hawaiiensis NRRL 15010 and insights into acyldepsipeptides biosynthesis.</title>
        <authorList>
            <person name="Mariita R.M."/>
            <person name="Sello J.K."/>
        </authorList>
    </citation>
    <scope>NUCLEOTIDE SEQUENCE [LARGE SCALE GENOMIC DNA]</scope>
    <source>
        <strain evidence="1 2">ATCC 12236</strain>
    </source>
</reference>